<comment type="similarity">
    <text evidence="2">Belongs to the ATPase delta chain family.</text>
</comment>
<proteinExistence type="evidence at transcript level"/>
<sequence>MDPLTTSVSSTLKISPFPPTNREFYYFTRTPYAPPTRPPQHHVSSAPTVHNLIPKIKTLSHHKSSSSLAPSSSNTPPPKIKPSPPIIFHRNPATGYAAAVIDVAQSTNSLHSVQRDVQRLLKLLQTVNFESFVADPSRIEEVRRQALKRVLEKGNFHRHVVTILKMLLKKNKLGIVQQVLQEFERIYDELCGTQVVLVSSEKKMGEDELLGIVKSVQQMSGAVRVKVKNLVPESLASFAV</sequence>
<protein>
    <recommendedName>
        <fullName evidence="11">ATP synthase delta chain, chloroplastic</fullName>
    </recommendedName>
</protein>
<dbReference type="Gene3D" id="1.10.520.20">
    <property type="entry name" value="N-terminal domain of the delta subunit of the F1F0-ATP synthase"/>
    <property type="match status" value="1"/>
</dbReference>
<dbReference type="GO" id="GO:0046933">
    <property type="term" value="F:proton-transporting ATP synthase activity, rotational mechanism"/>
    <property type="evidence" value="ECO:0007669"/>
    <property type="project" value="InterPro"/>
</dbReference>
<dbReference type="EMBL" id="BT144974">
    <property type="protein sequence ID" value="AFK44768.1"/>
    <property type="molecule type" value="mRNA"/>
</dbReference>
<dbReference type="AlphaFoldDB" id="I3SWX6"/>
<dbReference type="RefSeq" id="XP_057439695.1">
    <property type="nucleotide sequence ID" value="XM_057583712.1"/>
</dbReference>
<evidence type="ECO:0000256" key="4">
    <source>
        <dbReference type="ARBA" id="ARBA00022448"/>
    </source>
</evidence>
<dbReference type="InterPro" id="IPR000711">
    <property type="entry name" value="ATPase_OSCP/dsu"/>
</dbReference>
<keyword evidence="5" id="KW-0375">Hydrogen ion transport</keyword>
<name>I3SWX6_LOTJA</name>
<dbReference type="Pfam" id="PF00213">
    <property type="entry name" value="OSCP"/>
    <property type="match status" value="1"/>
</dbReference>
<dbReference type="OrthoDB" id="1262810at2759"/>
<accession>I3SWX6</accession>
<organism evidence="10">
    <name type="scientific">Lotus japonicus</name>
    <name type="common">Lotus corniculatus var. japonicus</name>
    <dbReference type="NCBI Taxonomy" id="34305"/>
    <lineage>
        <taxon>Eukaryota</taxon>
        <taxon>Viridiplantae</taxon>
        <taxon>Streptophyta</taxon>
        <taxon>Embryophyta</taxon>
        <taxon>Tracheophyta</taxon>
        <taxon>Spermatophyta</taxon>
        <taxon>Magnoliopsida</taxon>
        <taxon>eudicotyledons</taxon>
        <taxon>Gunneridae</taxon>
        <taxon>Pentapetalae</taxon>
        <taxon>rosids</taxon>
        <taxon>fabids</taxon>
        <taxon>Fabales</taxon>
        <taxon>Fabaceae</taxon>
        <taxon>Papilionoideae</taxon>
        <taxon>50 kb inversion clade</taxon>
        <taxon>NPAAA clade</taxon>
        <taxon>Hologalegina</taxon>
        <taxon>robinioid clade</taxon>
        <taxon>Loteae</taxon>
        <taxon>Lotus</taxon>
    </lineage>
</organism>
<dbReference type="PANTHER" id="PTHR11910">
    <property type="entry name" value="ATP SYNTHASE DELTA CHAIN"/>
    <property type="match status" value="1"/>
</dbReference>
<dbReference type="GO" id="GO:0016020">
    <property type="term" value="C:membrane"/>
    <property type="evidence" value="ECO:0007669"/>
    <property type="project" value="UniProtKB-SubCell"/>
</dbReference>
<dbReference type="SUPFAM" id="SSF47928">
    <property type="entry name" value="N-terminal domain of the delta subunit of the F1F0-ATP synthase"/>
    <property type="match status" value="1"/>
</dbReference>
<evidence type="ECO:0000256" key="3">
    <source>
        <dbReference type="ARBA" id="ARBA00011648"/>
    </source>
</evidence>
<keyword evidence="4" id="KW-0813">Transport</keyword>
<comment type="subunit">
    <text evidence="3">F-type ATPases have 2 components, CF(1) - the catalytic core - and CF(0) - the membrane proton channel. CF(1) has five subunits: alpha(3), beta(3), gamma(1), delta(1), epsilon(1). CF(0) has three main subunits: a, b and c.</text>
</comment>
<evidence type="ECO:0000256" key="5">
    <source>
        <dbReference type="ARBA" id="ARBA00022781"/>
    </source>
</evidence>
<comment type="subcellular location">
    <subcellularLocation>
        <location evidence="1">Membrane</location>
    </subcellularLocation>
</comment>
<evidence type="ECO:0000256" key="2">
    <source>
        <dbReference type="ARBA" id="ARBA00007046"/>
    </source>
</evidence>
<evidence type="ECO:0000256" key="7">
    <source>
        <dbReference type="ARBA" id="ARBA00023136"/>
    </source>
</evidence>
<dbReference type="KEGG" id="lja:130731420"/>
<keyword evidence="8" id="KW-0066">ATP synthesis</keyword>
<keyword evidence="6" id="KW-0406">Ion transport</keyword>
<feature type="region of interest" description="Disordered" evidence="9">
    <location>
        <begin position="60"/>
        <end position="85"/>
    </location>
</feature>
<feature type="compositionally biased region" description="Low complexity" evidence="9">
    <location>
        <begin position="65"/>
        <end position="74"/>
    </location>
</feature>
<dbReference type="GeneID" id="130731420"/>
<evidence type="ECO:0000256" key="9">
    <source>
        <dbReference type="SAM" id="MobiDB-lite"/>
    </source>
</evidence>
<reference evidence="10" key="1">
    <citation type="submission" date="2012-05" db="EMBL/GenBank/DDBJ databases">
        <authorList>
            <person name="Krishnakumar V."/>
            <person name="Cheung F."/>
            <person name="Xiao Y."/>
            <person name="Chan A."/>
            <person name="Moskal W.A."/>
            <person name="Town C.D."/>
        </authorList>
    </citation>
    <scope>NUCLEOTIDE SEQUENCE</scope>
</reference>
<keyword evidence="7" id="KW-0472">Membrane</keyword>
<evidence type="ECO:0000256" key="1">
    <source>
        <dbReference type="ARBA" id="ARBA00004370"/>
    </source>
</evidence>
<evidence type="ECO:0008006" key="11">
    <source>
        <dbReference type="Google" id="ProtNLM"/>
    </source>
</evidence>
<evidence type="ECO:0000256" key="8">
    <source>
        <dbReference type="ARBA" id="ARBA00023310"/>
    </source>
</evidence>
<dbReference type="InterPro" id="IPR026015">
    <property type="entry name" value="ATP_synth_OSCP/delta_N_sf"/>
</dbReference>
<feature type="compositionally biased region" description="Pro residues" evidence="9">
    <location>
        <begin position="75"/>
        <end position="85"/>
    </location>
</feature>
<evidence type="ECO:0000256" key="6">
    <source>
        <dbReference type="ARBA" id="ARBA00023065"/>
    </source>
</evidence>
<evidence type="ECO:0000313" key="10">
    <source>
        <dbReference type="EMBL" id="AFK44768.1"/>
    </source>
</evidence>